<name>A0ABD1IUT0_9TELE</name>
<dbReference type="GO" id="GO:0001881">
    <property type="term" value="P:receptor recycling"/>
    <property type="evidence" value="ECO:0007669"/>
    <property type="project" value="UniProtKB-UniRule"/>
</dbReference>
<dbReference type="GO" id="GO:0055037">
    <property type="term" value="C:recycling endosome"/>
    <property type="evidence" value="ECO:0007669"/>
    <property type="project" value="UniProtKB-SubCell"/>
</dbReference>
<evidence type="ECO:0000256" key="2">
    <source>
        <dbReference type="SAM" id="MobiDB-lite"/>
    </source>
</evidence>
<dbReference type="GO" id="GO:0007032">
    <property type="term" value="P:endosome organization"/>
    <property type="evidence" value="ECO:0007669"/>
    <property type="project" value="UniProtKB-UniRule"/>
</dbReference>
<comment type="similarity">
    <text evidence="1">Belongs to the sesquipedalian family.</text>
</comment>
<dbReference type="GO" id="GO:0005802">
    <property type="term" value="C:trans-Golgi network"/>
    <property type="evidence" value="ECO:0007669"/>
    <property type="project" value="UniProtKB-UniRule"/>
</dbReference>
<dbReference type="EMBL" id="JBHFQA010000023">
    <property type="protein sequence ID" value="KAL2078725.1"/>
    <property type="molecule type" value="Genomic_DNA"/>
</dbReference>
<dbReference type="Pfam" id="PF00169">
    <property type="entry name" value="PH"/>
    <property type="match status" value="1"/>
</dbReference>
<dbReference type="GO" id="GO:0005769">
    <property type="term" value="C:early endosome"/>
    <property type="evidence" value="ECO:0007669"/>
    <property type="project" value="UniProtKB-SubCell"/>
</dbReference>
<dbReference type="SUPFAM" id="SSF50729">
    <property type="entry name" value="PH domain-like"/>
    <property type="match status" value="1"/>
</dbReference>
<comment type="subcellular location">
    <subcellularLocation>
        <location evidence="1">Early endosome</location>
    </subcellularLocation>
    <subcellularLocation>
        <location evidence="1">Recycling endosome</location>
    </subcellularLocation>
    <subcellularLocation>
        <location evidence="1">Golgi apparatus</location>
        <location evidence="1">trans-Golgi network</location>
    </subcellularLocation>
    <subcellularLocation>
        <location evidence="1">Cytoplasmic vesicle</location>
        <location evidence="1">Clathrin-coated vesicle</location>
    </subcellularLocation>
</comment>
<keyword evidence="1" id="KW-0597">Phosphoprotein</keyword>
<dbReference type="GO" id="GO:0030136">
    <property type="term" value="C:clathrin-coated vesicle"/>
    <property type="evidence" value="ECO:0007669"/>
    <property type="project" value="UniProtKB-SubCell"/>
</dbReference>
<sequence>MKIHGKILNHYLSCSSSVDKEGYLYKKGEVNTSYQKRWCILQGNLLFYKDRASEASDVLGVIVLEGCSVQLCESEEKFAFSLVFSEPGLRTYKFAAEDQASLEGWIKALLLANHGYLALLVKDLQQQYLEATRAAGEDPADPQGDNMAHAQSQGPVSGSVFYTSNPPAPEPRDPTRDPTRDPAGAPRPQQLLQVAPAAPSKAACKRSPKLWPKRNALVAPVNGPAPPQGEWSEPTDNFRQMHEEYGREVKELVADWSRRKQEVVSVEGDLIDLG</sequence>
<dbReference type="Gene3D" id="2.30.29.30">
    <property type="entry name" value="Pleckstrin-homology domain (PH domain)/Phosphotyrosine-binding domain (PTB)"/>
    <property type="match status" value="1"/>
</dbReference>
<feature type="compositionally biased region" description="Polar residues" evidence="2">
    <location>
        <begin position="149"/>
        <end position="165"/>
    </location>
</feature>
<evidence type="ECO:0000259" key="3">
    <source>
        <dbReference type="PROSITE" id="PS50003"/>
    </source>
</evidence>
<keyword evidence="5" id="KW-1185">Reference proteome</keyword>
<dbReference type="Proteomes" id="UP001591681">
    <property type="component" value="Unassembled WGS sequence"/>
</dbReference>
<gene>
    <name evidence="4" type="ORF">ACEWY4_026410</name>
</gene>
<dbReference type="AlphaFoldDB" id="A0ABD1IUT0"/>
<dbReference type="InterPro" id="IPR001849">
    <property type="entry name" value="PH_domain"/>
</dbReference>
<dbReference type="PANTHER" id="PTHR22902">
    <property type="entry name" value="SESQUIPEDALIAN"/>
    <property type="match status" value="1"/>
</dbReference>
<dbReference type="InterPro" id="IPR045188">
    <property type="entry name" value="Boi1/Boi2-like"/>
</dbReference>
<feature type="compositionally biased region" description="Basic and acidic residues" evidence="2">
    <location>
        <begin position="170"/>
        <end position="180"/>
    </location>
</feature>
<accession>A0ABD1IUT0</accession>
<dbReference type="GO" id="GO:0042147">
    <property type="term" value="P:retrograde transport, endosome to Golgi"/>
    <property type="evidence" value="ECO:0007669"/>
    <property type="project" value="UniProtKB-UniRule"/>
</dbReference>
<evidence type="ECO:0000313" key="4">
    <source>
        <dbReference type="EMBL" id="KAL2078725.1"/>
    </source>
</evidence>
<reference evidence="4 5" key="1">
    <citation type="submission" date="2024-09" db="EMBL/GenBank/DDBJ databases">
        <title>A chromosome-level genome assembly of Gray's grenadier anchovy, Coilia grayii.</title>
        <authorList>
            <person name="Fu Z."/>
        </authorList>
    </citation>
    <scope>NUCLEOTIDE SEQUENCE [LARGE SCALE GENOMIC DNA]</scope>
    <source>
        <strain evidence="4">G4</strain>
        <tissue evidence="4">Muscle</tissue>
    </source>
</reference>
<organism evidence="4 5">
    <name type="scientific">Coilia grayii</name>
    <name type="common">Gray's grenadier anchovy</name>
    <dbReference type="NCBI Taxonomy" id="363190"/>
    <lineage>
        <taxon>Eukaryota</taxon>
        <taxon>Metazoa</taxon>
        <taxon>Chordata</taxon>
        <taxon>Craniata</taxon>
        <taxon>Vertebrata</taxon>
        <taxon>Euteleostomi</taxon>
        <taxon>Actinopterygii</taxon>
        <taxon>Neopterygii</taxon>
        <taxon>Teleostei</taxon>
        <taxon>Clupei</taxon>
        <taxon>Clupeiformes</taxon>
        <taxon>Clupeoidei</taxon>
        <taxon>Engraulidae</taxon>
        <taxon>Coilinae</taxon>
        <taxon>Coilia</taxon>
    </lineage>
</organism>
<keyword evidence="1" id="KW-0967">Endosome</keyword>
<dbReference type="GO" id="GO:0005829">
    <property type="term" value="C:cytosol"/>
    <property type="evidence" value="ECO:0007669"/>
    <property type="project" value="GOC"/>
</dbReference>
<feature type="domain" description="PH" evidence="3">
    <location>
        <begin position="17"/>
        <end position="114"/>
    </location>
</feature>
<dbReference type="InterPro" id="IPR011993">
    <property type="entry name" value="PH-like_dom_sf"/>
</dbReference>
<comment type="caution">
    <text evidence="4">The sequence shown here is derived from an EMBL/GenBank/DDBJ whole genome shotgun (WGS) entry which is preliminary data.</text>
</comment>
<protein>
    <recommendedName>
        <fullName evidence="1">Sesquipedalian</fullName>
        <shortName evidence="1">Ses</shortName>
    </recommendedName>
    <alternativeName>
        <fullName evidence="1">PH domain-containing endocytic trafficking adaptor</fullName>
    </alternativeName>
</protein>
<evidence type="ECO:0000256" key="1">
    <source>
        <dbReference type="RuleBase" id="RU369082"/>
    </source>
</evidence>
<dbReference type="SMART" id="SM00233">
    <property type="entry name" value="PH"/>
    <property type="match status" value="1"/>
</dbReference>
<keyword evidence="1" id="KW-0333">Golgi apparatus</keyword>
<keyword evidence="1" id="KW-0968">Cytoplasmic vesicle</keyword>
<dbReference type="PANTHER" id="PTHR22902:SF17">
    <property type="entry name" value="SESQUIPEDALIAN-1"/>
    <property type="match status" value="1"/>
</dbReference>
<dbReference type="CDD" id="cd13288">
    <property type="entry name" value="PH_Ses"/>
    <property type="match status" value="1"/>
</dbReference>
<feature type="region of interest" description="Disordered" evidence="2">
    <location>
        <begin position="134"/>
        <end position="208"/>
    </location>
</feature>
<dbReference type="PROSITE" id="PS50003">
    <property type="entry name" value="PH_DOMAIN"/>
    <property type="match status" value="1"/>
</dbReference>
<comment type="function">
    <text evidence="1">Plays a role in endocytic trafficking. Required for receptor recycling from endosomes, both to the trans-Golgi network and the plasma membrane.</text>
</comment>
<proteinExistence type="inferred from homology"/>
<evidence type="ECO:0000313" key="5">
    <source>
        <dbReference type="Proteomes" id="UP001591681"/>
    </source>
</evidence>